<feature type="domain" description="PAC" evidence="9">
    <location>
        <begin position="365"/>
        <end position="415"/>
    </location>
</feature>
<feature type="domain" description="PAS" evidence="8">
    <location>
        <begin position="441"/>
        <end position="490"/>
    </location>
</feature>
<sequence>MKQPTIQERELRYRTIFESAAVSIWEEDFSWCKSALRNLGLEETKDIRKYLAGNPDFVRQALLNIKVLDVNQQSLKLFEAKSKDELMTSLDKVFVPETLPVFIEELAAIAEGSSYFESEAIVKTLNGQLRNVLLTISFPDQASLFDRVLVSIIDITERKRIEEELRVSELRYRSLVEQAMDGIFISDEKGHYIEVNPSAVKMLGYTKEELMGMNVQEVLVPEEAKSNPPRFDELAAGKTILSIRNLKRKDGSVFPAEINAKMLSDGKMMGMVRDISERREAREKLQASEEKFRNLTETAFDAIILMDDAGRIIFWNRGAELMFGYEKWEVRQRPLTLIMPEKYRTLHTQGIQRYLRTGENKVIGRVVELEGMRKNGEIFPIEISITSWAADSKKLFSGIIRDITERKRAAEKIQKLNEELEQKVTERTAQLHENIKQLQESEEKFQKAFQASAAGITITRLSDATYLEVNDAFVNMTGYAREELIGYSSVELGLVVSMKKREEVLRQIREHGGAKDFEMTVRNKQGNLLEVLTSVETILLNEERFAINIIHDITERKRAEEQLESVNKELESFSYSVSHDLRAPLRSIIGYSKILEEDHFEKLDDSGKRTVSTIQQNALRMNSLIDGLLAFAKLGKKELQRSEIDIHALVQKLIEEYSPTVSLQAEIRIDPLPPAYGDEALLRQVWSNLLSNAFKYSSKREKPVIEVGASRTETEIIYFVRDNGVGFNMQYVHKLFGVFQRLHRANEFEGTGIGLSIVHKIVEKHKGRVWAESRVNEGATFYFALPA</sequence>
<dbReference type="PROSITE" id="PS50112">
    <property type="entry name" value="PAS"/>
    <property type="match status" value="3"/>
</dbReference>
<dbReference type="AlphaFoldDB" id="A0AAP2DC03"/>
<evidence type="ECO:0000256" key="1">
    <source>
        <dbReference type="ARBA" id="ARBA00000085"/>
    </source>
</evidence>
<accession>A0AAP2DC03</accession>
<keyword evidence="4" id="KW-0808">Transferase</keyword>
<dbReference type="InterPro" id="IPR003661">
    <property type="entry name" value="HisK_dim/P_dom"/>
</dbReference>
<protein>
    <recommendedName>
        <fullName evidence="2">histidine kinase</fullName>
        <ecNumber evidence="2">2.7.13.3</ecNumber>
    </recommendedName>
</protein>
<dbReference type="FunFam" id="3.30.565.10:FF:000006">
    <property type="entry name" value="Sensor histidine kinase WalK"/>
    <property type="match status" value="1"/>
</dbReference>
<evidence type="ECO:0000259" key="9">
    <source>
        <dbReference type="PROSITE" id="PS50113"/>
    </source>
</evidence>
<dbReference type="Gene3D" id="3.30.450.20">
    <property type="entry name" value="PAS domain"/>
    <property type="match status" value="4"/>
</dbReference>
<dbReference type="InterPro" id="IPR036097">
    <property type="entry name" value="HisK_dim/P_sf"/>
</dbReference>
<evidence type="ECO:0000256" key="2">
    <source>
        <dbReference type="ARBA" id="ARBA00012438"/>
    </source>
</evidence>
<dbReference type="CDD" id="cd00082">
    <property type="entry name" value="HisKA"/>
    <property type="match status" value="1"/>
</dbReference>
<dbReference type="Pfam" id="PF02518">
    <property type="entry name" value="HATPase_c"/>
    <property type="match status" value="1"/>
</dbReference>
<dbReference type="SMART" id="SM00086">
    <property type="entry name" value="PAC"/>
    <property type="match status" value="4"/>
</dbReference>
<feature type="domain" description="PAC" evidence="9">
    <location>
        <begin position="116"/>
        <end position="167"/>
    </location>
</feature>
<evidence type="ECO:0000259" key="7">
    <source>
        <dbReference type="PROSITE" id="PS50109"/>
    </source>
</evidence>
<evidence type="ECO:0000259" key="8">
    <source>
        <dbReference type="PROSITE" id="PS50112"/>
    </source>
</evidence>
<dbReference type="PROSITE" id="PS50113">
    <property type="entry name" value="PAC"/>
    <property type="match status" value="3"/>
</dbReference>
<dbReference type="InterPro" id="IPR000014">
    <property type="entry name" value="PAS"/>
</dbReference>
<dbReference type="SUPFAM" id="SSF55785">
    <property type="entry name" value="PYP-like sensor domain (PAS domain)"/>
    <property type="match status" value="4"/>
</dbReference>
<dbReference type="InterPro" id="IPR013767">
    <property type="entry name" value="PAS_fold"/>
</dbReference>
<dbReference type="InterPro" id="IPR036890">
    <property type="entry name" value="HATPase_C_sf"/>
</dbReference>
<keyword evidence="3" id="KW-0597">Phosphoprotein</keyword>
<dbReference type="Gene3D" id="3.30.565.10">
    <property type="entry name" value="Histidine kinase-like ATPase, C-terminal domain"/>
    <property type="match status" value="1"/>
</dbReference>
<dbReference type="NCBIfam" id="TIGR00229">
    <property type="entry name" value="sensory_box"/>
    <property type="match status" value="3"/>
</dbReference>
<feature type="domain" description="PAC" evidence="9">
    <location>
        <begin position="515"/>
        <end position="565"/>
    </location>
</feature>
<dbReference type="GO" id="GO:0006355">
    <property type="term" value="P:regulation of DNA-templated transcription"/>
    <property type="evidence" value="ECO:0007669"/>
    <property type="project" value="InterPro"/>
</dbReference>
<dbReference type="SUPFAM" id="SSF55874">
    <property type="entry name" value="ATPase domain of HSP90 chaperone/DNA topoisomerase II/histidine kinase"/>
    <property type="match status" value="1"/>
</dbReference>
<dbReference type="InterPro" id="IPR003594">
    <property type="entry name" value="HATPase_dom"/>
</dbReference>
<dbReference type="PANTHER" id="PTHR43304:SF1">
    <property type="entry name" value="PAC DOMAIN-CONTAINING PROTEIN"/>
    <property type="match status" value="1"/>
</dbReference>
<reference evidence="10 11" key="1">
    <citation type="submission" date="2021-05" db="EMBL/GenBank/DDBJ databases">
        <title>A Polyphasic approach of four new species of the genus Ohtaekwangia: Ohtaekwangia histidinii sp. nov., Ohtaekwangia cretensis sp. nov., Ohtaekwangia indiensis sp. nov., Ohtaekwangia reichenbachii sp. nov. from diverse environment.</title>
        <authorList>
            <person name="Octaviana S."/>
        </authorList>
    </citation>
    <scope>NUCLEOTIDE SEQUENCE [LARGE SCALE GENOMIC DNA]</scope>
    <source>
        <strain evidence="10 11">PWU37</strain>
    </source>
</reference>
<dbReference type="Pfam" id="PF13426">
    <property type="entry name" value="PAS_9"/>
    <property type="match status" value="2"/>
</dbReference>
<feature type="coiled-coil region" evidence="6">
    <location>
        <begin position="271"/>
        <end position="298"/>
    </location>
</feature>
<dbReference type="InterPro" id="IPR004358">
    <property type="entry name" value="Sig_transdc_His_kin-like_C"/>
</dbReference>
<dbReference type="Gene3D" id="1.10.287.130">
    <property type="match status" value="1"/>
</dbReference>
<name>A0AAP2DC03_9BACT</name>
<keyword evidence="11" id="KW-1185">Reference proteome</keyword>
<dbReference type="PROSITE" id="PS50109">
    <property type="entry name" value="HIS_KIN"/>
    <property type="match status" value="1"/>
</dbReference>
<evidence type="ECO:0000256" key="5">
    <source>
        <dbReference type="ARBA" id="ARBA00022777"/>
    </source>
</evidence>
<dbReference type="CDD" id="cd00130">
    <property type="entry name" value="PAS"/>
    <property type="match status" value="4"/>
</dbReference>
<dbReference type="SMART" id="SM00388">
    <property type="entry name" value="HisKA"/>
    <property type="match status" value="1"/>
</dbReference>
<dbReference type="EC" id="2.7.13.3" evidence="2"/>
<dbReference type="RefSeq" id="WP_254091862.1">
    <property type="nucleotide sequence ID" value="NZ_JAHESC010000029.1"/>
</dbReference>
<dbReference type="SMART" id="SM00091">
    <property type="entry name" value="PAS"/>
    <property type="match status" value="4"/>
</dbReference>
<evidence type="ECO:0000256" key="4">
    <source>
        <dbReference type="ARBA" id="ARBA00022679"/>
    </source>
</evidence>
<feature type="domain" description="PAS" evidence="8">
    <location>
        <begin position="288"/>
        <end position="358"/>
    </location>
</feature>
<keyword evidence="5" id="KW-0418">Kinase</keyword>
<proteinExistence type="predicted"/>
<dbReference type="InterPro" id="IPR005467">
    <property type="entry name" value="His_kinase_dom"/>
</dbReference>
<dbReference type="InterPro" id="IPR052162">
    <property type="entry name" value="Sensor_kinase/Photoreceptor"/>
</dbReference>
<evidence type="ECO:0000256" key="3">
    <source>
        <dbReference type="ARBA" id="ARBA00022553"/>
    </source>
</evidence>
<evidence type="ECO:0000256" key="6">
    <source>
        <dbReference type="SAM" id="Coils"/>
    </source>
</evidence>
<dbReference type="InterPro" id="IPR001610">
    <property type="entry name" value="PAC"/>
</dbReference>
<feature type="coiled-coil region" evidence="6">
    <location>
        <begin position="399"/>
        <end position="448"/>
    </location>
</feature>
<feature type="domain" description="PAS" evidence="8">
    <location>
        <begin position="168"/>
        <end position="223"/>
    </location>
</feature>
<comment type="caution">
    <text evidence="10">The sequence shown here is derived from an EMBL/GenBank/DDBJ whole genome shotgun (WGS) entry which is preliminary data.</text>
</comment>
<dbReference type="PANTHER" id="PTHR43304">
    <property type="entry name" value="PHYTOCHROME-LIKE PROTEIN CPH1"/>
    <property type="match status" value="1"/>
</dbReference>
<dbReference type="InterPro" id="IPR035965">
    <property type="entry name" value="PAS-like_dom_sf"/>
</dbReference>
<evidence type="ECO:0000313" key="11">
    <source>
        <dbReference type="Proteomes" id="UP001319180"/>
    </source>
</evidence>
<dbReference type="Pfam" id="PF00989">
    <property type="entry name" value="PAS"/>
    <property type="match status" value="1"/>
</dbReference>
<dbReference type="SMART" id="SM00387">
    <property type="entry name" value="HATPase_c"/>
    <property type="match status" value="1"/>
</dbReference>
<dbReference type="InterPro" id="IPR000700">
    <property type="entry name" value="PAS-assoc_C"/>
</dbReference>
<evidence type="ECO:0000313" key="10">
    <source>
        <dbReference type="EMBL" id="MBT1688637.1"/>
    </source>
</evidence>
<dbReference type="PRINTS" id="PR00344">
    <property type="entry name" value="BCTRLSENSOR"/>
</dbReference>
<organism evidence="10 11">
    <name type="scientific">Dawidia soli</name>
    <dbReference type="NCBI Taxonomy" id="2782352"/>
    <lineage>
        <taxon>Bacteria</taxon>
        <taxon>Pseudomonadati</taxon>
        <taxon>Bacteroidota</taxon>
        <taxon>Cytophagia</taxon>
        <taxon>Cytophagales</taxon>
        <taxon>Chryseotaleaceae</taxon>
        <taxon>Dawidia</taxon>
    </lineage>
</organism>
<dbReference type="SUPFAM" id="SSF47384">
    <property type="entry name" value="Homodimeric domain of signal transducing histidine kinase"/>
    <property type="match status" value="1"/>
</dbReference>
<gene>
    <name evidence="10" type="ORF">KK078_18850</name>
</gene>
<feature type="domain" description="Histidine kinase" evidence="7">
    <location>
        <begin position="576"/>
        <end position="787"/>
    </location>
</feature>
<dbReference type="GO" id="GO:0000155">
    <property type="term" value="F:phosphorelay sensor kinase activity"/>
    <property type="evidence" value="ECO:0007669"/>
    <property type="project" value="InterPro"/>
</dbReference>
<dbReference type="Proteomes" id="UP001319180">
    <property type="component" value="Unassembled WGS sequence"/>
</dbReference>
<dbReference type="Pfam" id="PF00512">
    <property type="entry name" value="HisKA"/>
    <property type="match status" value="1"/>
</dbReference>
<comment type="catalytic activity">
    <reaction evidence="1">
        <text>ATP + protein L-histidine = ADP + protein N-phospho-L-histidine.</text>
        <dbReference type="EC" id="2.7.13.3"/>
    </reaction>
</comment>
<keyword evidence="6" id="KW-0175">Coiled coil</keyword>
<dbReference type="EMBL" id="JAHESC010000029">
    <property type="protein sequence ID" value="MBT1688637.1"/>
    <property type="molecule type" value="Genomic_DNA"/>
</dbReference>